<keyword evidence="4 6" id="KW-0446">Lipid-binding</keyword>
<evidence type="ECO:0000256" key="5">
    <source>
        <dbReference type="ARBA" id="ARBA00023157"/>
    </source>
</evidence>
<dbReference type="InterPro" id="IPR016140">
    <property type="entry name" value="Bifunc_inhib/LTP/seed_store"/>
</dbReference>
<evidence type="ECO:0000256" key="1">
    <source>
        <dbReference type="ARBA" id="ARBA00003211"/>
    </source>
</evidence>
<keyword evidence="5" id="KW-1015">Disulfide bond</keyword>
<dbReference type="InterPro" id="IPR000528">
    <property type="entry name" value="Plant_nsLTP"/>
</dbReference>
<dbReference type="FunFam" id="1.10.110.10:FF:000002">
    <property type="entry name" value="Non-specific lipid-transfer protein"/>
    <property type="match status" value="1"/>
</dbReference>
<sequence>MASSGFLRLAGFVLVCMAVASTVAEAGITCGQVSSSLAGCIQYARGNGAGPVPQACCNGIRSLNSAAKTTPDRQAACRCLKSLASSISGINYGLVAGAPGKCGVSIPYKIAPSTNCDKYVWLLFFVPNIEREYS</sequence>
<comment type="function">
    <text evidence="1 6">Plant non-specific lipid-transfer proteins transfer phospholipids as well as galactolipids across membranes. May play a role in wax or cutin deposition in the cell walls of expanding epidermal cells and certain secretory tissues.</text>
</comment>
<reference evidence="10" key="1">
    <citation type="journal article" date="2017" name="Plant J.">
        <title>The pomegranate (Punica granatum L.) genome and the genomics of punicalagin biosynthesis.</title>
        <authorList>
            <person name="Qin G."/>
            <person name="Xu C."/>
            <person name="Ming R."/>
            <person name="Tang H."/>
            <person name="Guyot R."/>
            <person name="Kramer E.M."/>
            <person name="Hu Y."/>
            <person name="Yi X."/>
            <person name="Qi Y."/>
            <person name="Xu X."/>
            <person name="Gao Z."/>
            <person name="Pan H."/>
            <person name="Jian J."/>
            <person name="Tian Y."/>
            <person name="Yue Z."/>
            <person name="Xu Y."/>
        </authorList>
    </citation>
    <scope>NUCLEOTIDE SEQUENCE [LARGE SCALE GENOMIC DNA]</scope>
    <source>
        <strain evidence="10">cv. Dabenzi</strain>
    </source>
</reference>
<evidence type="ECO:0000256" key="3">
    <source>
        <dbReference type="ARBA" id="ARBA00022448"/>
    </source>
</evidence>
<organism evidence="9 10">
    <name type="scientific">Punica granatum</name>
    <name type="common">Pomegranate</name>
    <dbReference type="NCBI Taxonomy" id="22663"/>
    <lineage>
        <taxon>Eukaryota</taxon>
        <taxon>Viridiplantae</taxon>
        <taxon>Streptophyta</taxon>
        <taxon>Embryophyta</taxon>
        <taxon>Tracheophyta</taxon>
        <taxon>Spermatophyta</taxon>
        <taxon>Magnoliopsida</taxon>
        <taxon>eudicotyledons</taxon>
        <taxon>Gunneridae</taxon>
        <taxon>Pentapetalae</taxon>
        <taxon>rosids</taxon>
        <taxon>malvids</taxon>
        <taxon>Myrtales</taxon>
        <taxon>Lythraceae</taxon>
        <taxon>Punica</taxon>
    </lineage>
</organism>
<evidence type="ECO:0000313" key="9">
    <source>
        <dbReference type="EMBL" id="OWM81630.1"/>
    </source>
</evidence>
<comment type="caution">
    <text evidence="9">The sequence shown here is derived from an EMBL/GenBank/DDBJ whole genome shotgun (WGS) entry which is preliminary data.</text>
</comment>
<dbReference type="Pfam" id="PF00234">
    <property type="entry name" value="Tryp_alpha_amyl"/>
    <property type="match status" value="1"/>
</dbReference>
<dbReference type="GO" id="GO:0006869">
    <property type="term" value="P:lipid transport"/>
    <property type="evidence" value="ECO:0007669"/>
    <property type="project" value="InterPro"/>
</dbReference>
<accession>A0A218XA93</accession>
<keyword evidence="7" id="KW-0732">Signal</keyword>
<dbReference type="SMART" id="SM00499">
    <property type="entry name" value="AAI"/>
    <property type="match status" value="1"/>
</dbReference>
<keyword evidence="3 6" id="KW-0813">Transport</keyword>
<dbReference type="CDD" id="cd01960">
    <property type="entry name" value="nsLTP1"/>
    <property type="match status" value="1"/>
</dbReference>
<evidence type="ECO:0000256" key="6">
    <source>
        <dbReference type="RuleBase" id="RU000628"/>
    </source>
</evidence>
<evidence type="ECO:0000259" key="8">
    <source>
        <dbReference type="SMART" id="SM00499"/>
    </source>
</evidence>
<dbReference type="GO" id="GO:0008289">
    <property type="term" value="F:lipid binding"/>
    <property type="evidence" value="ECO:0007669"/>
    <property type="project" value="UniProtKB-KW"/>
</dbReference>
<dbReference type="Proteomes" id="UP000197138">
    <property type="component" value="Unassembled WGS sequence"/>
</dbReference>
<feature type="signal peptide" evidence="7">
    <location>
        <begin position="1"/>
        <end position="26"/>
    </location>
</feature>
<name>A0A218XA93_PUNGR</name>
<protein>
    <recommendedName>
        <fullName evidence="6">Non-specific lipid-transfer protein</fullName>
    </recommendedName>
</protein>
<proteinExistence type="inferred from homology"/>
<evidence type="ECO:0000256" key="2">
    <source>
        <dbReference type="ARBA" id="ARBA00009748"/>
    </source>
</evidence>
<dbReference type="AlphaFoldDB" id="A0A218XA93"/>
<dbReference type="SUPFAM" id="SSF47699">
    <property type="entry name" value="Bifunctional inhibitor/lipid-transfer protein/seed storage 2S albumin"/>
    <property type="match status" value="1"/>
</dbReference>
<dbReference type="Gene3D" id="1.10.110.10">
    <property type="entry name" value="Plant lipid-transfer and hydrophobic proteins"/>
    <property type="match status" value="1"/>
</dbReference>
<comment type="similarity">
    <text evidence="2 6">Belongs to the plant LTP family.</text>
</comment>
<evidence type="ECO:0000313" key="10">
    <source>
        <dbReference type="Proteomes" id="UP000197138"/>
    </source>
</evidence>
<dbReference type="PANTHER" id="PTHR33076">
    <property type="entry name" value="NON-SPECIFIC LIPID-TRANSFER PROTEIN 2-RELATED"/>
    <property type="match status" value="1"/>
</dbReference>
<gene>
    <name evidence="9" type="ORF">CDL15_Pgr007668</name>
</gene>
<dbReference type="PRINTS" id="PR00382">
    <property type="entry name" value="LIPIDTRNSFER"/>
</dbReference>
<evidence type="ECO:0000256" key="4">
    <source>
        <dbReference type="ARBA" id="ARBA00023121"/>
    </source>
</evidence>
<dbReference type="InterPro" id="IPR036312">
    <property type="entry name" value="Bifun_inhib/LTP/seed_sf"/>
</dbReference>
<feature type="domain" description="Bifunctional inhibitor/plant lipid transfer protein/seed storage helical" evidence="8">
    <location>
        <begin position="30"/>
        <end position="116"/>
    </location>
</feature>
<feature type="chain" id="PRO_5012555741" description="Non-specific lipid-transfer protein" evidence="7">
    <location>
        <begin position="27"/>
        <end position="134"/>
    </location>
</feature>
<evidence type="ECO:0000256" key="7">
    <source>
        <dbReference type="SAM" id="SignalP"/>
    </source>
</evidence>
<dbReference type="EMBL" id="MTKT01002214">
    <property type="protein sequence ID" value="OWM81630.1"/>
    <property type="molecule type" value="Genomic_DNA"/>
</dbReference>